<gene>
    <name evidence="1" type="ORF">DY000_02013639</name>
</gene>
<reference evidence="1 2" key="1">
    <citation type="journal article" date="2020" name="BMC Genomics">
        <title>Intraspecific diversification of the crop wild relative Brassica cretica Lam. using demographic model selection.</title>
        <authorList>
            <person name="Kioukis A."/>
            <person name="Michalopoulou V.A."/>
            <person name="Briers L."/>
            <person name="Pirintsos S."/>
            <person name="Studholme D.J."/>
            <person name="Pavlidis P."/>
            <person name="Sarris P.F."/>
        </authorList>
    </citation>
    <scope>NUCLEOTIDE SEQUENCE [LARGE SCALE GENOMIC DNA]</scope>
    <source>
        <strain evidence="2">cv. PFS-1207/04</strain>
    </source>
</reference>
<sequence>MPSTKKRNRPSSSTRLQCGDSCDSSSDLKRVINGCMINRFVAYHESSHRYEIRKVSLYQASTPTMANFDDCDFFMWVEELRLLLHQWFERLDFVTLIQDLRLHPSMNLGVNKRLLVAIAKNTILKIGIVKVAEAQ</sequence>
<keyword evidence="2" id="KW-1185">Reference proteome</keyword>
<dbReference type="Proteomes" id="UP000266723">
    <property type="component" value="Unassembled WGS sequence"/>
</dbReference>
<name>A0ABQ7CNK0_BRACR</name>
<dbReference type="EMBL" id="QGKV02000759">
    <property type="protein sequence ID" value="KAF3561426.1"/>
    <property type="molecule type" value="Genomic_DNA"/>
</dbReference>
<proteinExistence type="predicted"/>
<protein>
    <submittedName>
        <fullName evidence="1">Uncharacterized protein</fullName>
    </submittedName>
</protein>
<comment type="caution">
    <text evidence="1">The sequence shown here is derived from an EMBL/GenBank/DDBJ whole genome shotgun (WGS) entry which is preliminary data.</text>
</comment>
<accession>A0ABQ7CNK0</accession>
<evidence type="ECO:0000313" key="2">
    <source>
        <dbReference type="Proteomes" id="UP000266723"/>
    </source>
</evidence>
<organism evidence="1 2">
    <name type="scientific">Brassica cretica</name>
    <name type="common">Mustard</name>
    <dbReference type="NCBI Taxonomy" id="69181"/>
    <lineage>
        <taxon>Eukaryota</taxon>
        <taxon>Viridiplantae</taxon>
        <taxon>Streptophyta</taxon>
        <taxon>Embryophyta</taxon>
        <taxon>Tracheophyta</taxon>
        <taxon>Spermatophyta</taxon>
        <taxon>Magnoliopsida</taxon>
        <taxon>eudicotyledons</taxon>
        <taxon>Gunneridae</taxon>
        <taxon>Pentapetalae</taxon>
        <taxon>rosids</taxon>
        <taxon>malvids</taxon>
        <taxon>Brassicales</taxon>
        <taxon>Brassicaceae</taxon>
        <taxon>Brassiceae</taxon>
        <taxon>Brassica</taxon>
    </lineage>
</organism>
<evidence type="ECO:0000313" key="1">
    <source>
        <dbReference type="EMBL" id="KAF3561426.1"/>
    </source>
</evidence>